<evidence type="ECO:0000256" key="1">
    <source>
        <dbReference type="SAM" id="MobiDB-lite"/>
    </source>
</evidence>
<dbReference type="Proteomes" id="UP000182977">
    <property type="component" value="Chromosome I"/>
</dbReference>
<reference evidence="3" key="1">
    <citation type="submission" date="2016-10" db="EMBL/GenBank/DDBJ databases">
        <authorList>
            <person name="Varghese N."/>
            <person name="Submissions S."/>
        </authorList>
    </citation>
    <scope>NUCLEOTIDE SEQUENCE [LARGE SCALE GENOMIC DNA]</scope>
    <source>
        <strain evidence="3">DSM 45079</strain>
    </source>
</reference>
<organism evidence="2 3">
    <name type="scientific">Jiangella alkaliphila</name>
    <dbReference type="NCBI Taxonomy" id="419479"/>
    <lineage>
        <taxon>Bacteria</taxon>
        <taxon>Bacillati</taxon>
        <taxon>Actinomycetota</taxon>
        <taxon>Actinomycetes</taxon>
        <taxon>Jiangellales</taxon>
        <taxon>Jiangellaceae</taxon>
        <taxon>Jiangella</taxon>
    </lineage>
</organism>
<keyword evidence="3" id="KW-1185">Reference proteome</keyword>
<dbReference type="OrthoDB" id="3214648at2"/>
<dbReference type="STRING" id="419479.SAMN04488563_3578"/>
<feature type="region of interest" description="Disordered" evidence="1">
    <location>
        <begin position="8"/>
        <end position="30"/>
    </location>
</feature>
<evidence type="ECO:0000313" key="3">
    <source>
        <dbReference type="Proteomes" id="UP000182977"/>
    </source>
</evidence>
<protein>
    <submittedName>
        <fullName evidence="2">Uncharacterized protein</fullName>
    </submittedName>
</protein>
<sequence length="73" mass="7762">MSWTWRFLAPDGGTAPGVDDGTGRTDAGFPTQSDAESWLGEHWRGLVEAGVDSVVLVEDGRDVYGPMSLAPPD</sequence>
<dbReference type="RefSeq" id="WP_046770646.1">
    <property type="nucleotide sequence ID" value="NZ_LBMC01000023.1"/>
</dbReference>
<gene>
    <name evidence="2" type="ORF">SAMN04488563_3578</name>
</gene>
<name>A0A1H2K9D2_9ACTN</name>
<proteinExistence type="predicted"/>
<dbReference type="AlphaFoldDB" id="A0A1H2K9D2"/>
<accession>A0A1H2K9D2</accession>
<evidence type="ECO:0000313" key="2">
    <source>
        <dbReference type="EMBL" id="SDU65324.1"/>
    </source>
</evidence>
<dbReference type="EMBL" id="LT629791">
    <property type="protein sequence ID" value="SDU65324.1"/>
    <property type="molecule type" value="Genomic_DNA"/>
</dbReference>